<accession>A0A1B9GLE8</accession>
<sequence>MPLDYFYTELIGGSPWTINKHPSSAIDLPEDELRRFIEAFAQTQVQLSNLEVPVDKIGCLYPPSPNGAGGVVAGPMSTNSCLRSPKPPYLLGPFSTLQERYLAQINAALEFGLLGAFTRRYRVASHLWHLELRELVENCAILADKPDKLYIRHDDAKGDHMMRNDKHEVVGIIDWQWAYATTKGEAFAAPAIFYTDLAYIFRGDNSLRRDEKILIEMYDREGRADLADCVRNGRLYHRLSRIGQYDTAYDKAAFREVLGPLPDGFDPPKDDQGWKAYMLDRYKDDEGLKKVIEKFGMDDGW</sequence>
<dbReference type="SUPFAM" id="SSF56112">
    <property type="entry name" value="Protein kinase-like (PK-like)"/>
    <property type="match status" value="1"/>
</dbReference>
<dbReference type="AlphaFoldDB" id="A0A1B9GLE8"/>
<protein>
    <recommendedName>
        <fullName evidence="3">Aminoglycoside phosphotransferase domain-containing protein</fullName>
    </recommendedName>
</protein>
<keyword evidence="2" id="KW-1185">Reference proteome</keyword>
<reference evidence="2" key="2">
    <citation type="submission" date="2013-12" db="EMBL/GenBank/DDBJ databases">
        <title>Evolution of pathogenesis and genome organization in the Tremellales.</title>
        <authorList>
            <person name="Cuomo C."/>
            <person name="Litvintseva A."/>
            <person name="Heitman J."/>
            <person name="Chen Y."/>
            <person name="Sun S."/>
            <person name="Springer D."/>
            <person name="Dromer F."/>
            <person name="Young S."/>
            <person name="Zeng Q."/>
            <person name="Chapman S."/>
            <person name="Gujja S."/>
            <person name="Saif S."/>
            <person name="Birren B."/>
        </authorList>
    </citation>
    <scope>NUCLEOTIDE SEQUENCE [LARGE SCALE GENOMIC DNA]</scope>
    <source>
        <strain evidence="2">BCC8398</strain>
    </source>
</reference>
<dbReference type="InterPro" id="IPR051678">
    <property type="entry name" value="AGP_Transferase"/>
</dbReference>
<proteinExistence type="predicted"/>
<organism evidence="1 2">
    <name type="scientific">Kwoniella heveanensis BCC8398</name>
    <dbReference type="NCBI Taxonomy" id="1296120"/>
    <lineage>
        <taxon>Eukaryota</taxon>
        <taxon>Fungi</taxon>
        <taxon>Dikarya</taxon>
        <taxon>Basidiomycota</taxon>
        <taxon>Agaricomycotina</taxon>
        <taxon>Tremellomycetes</taxon>
        <taxon>Tremellales</taxon>
        <taxon>Cryptococcaceae</taxon>
        <taxon>Kwoniella</taxon>
    </lineage>
</organism>
<evidence type="ECO:0000313" key="2">
    <source>
        <dbReference type="Proteomes" id="UP000092666"/>
    </source>
</evidence>
<dbReference type="PANTHER" id="PTHR21310">
    <property type="entry name" value="AMINOGLYCOSIDE PHOSPHOTRANSFERASE-RELATED-RELATED"/>
    <property type="match status" value="1"/>
</dbReference>
<dbReference type="EMBL" id="KI669512">
    <property type="protein sequence ID" value="OCF31876.1"/>
    <property type="molecule type" value="Genomic_DNA"/>
</dbReference>
<dbReference type="OrthoDB" id="2561803at2759"/>
<dbReference type="InterPro" id="IPR011009">
    <property type="entry name" value="Kinase-like_dom_sf"/>
</dbReference>
<dbReference type="Proteomes" id="UP000092666">
    <property type="component" value="Unassembled WGS sequence"/>
</dbReference>
<evidence type="ECO:0000313" key="1">
    <source>
        <dbReference type="EMBL" id="OCF31876.1"/>
    </source>
</evidence>
<reference evidence="1 2" key="1">
    <citation type="submission" date="2013-07" db="EMBL/GenBank/DDBJ databases">
        <title>The Genome Sequence of Cryptococcus heveanensis BCC8398.</title>
        <authorList>
            <consortium name="The Broad Institute Genome Sequencing Platform"/>
            <person name="Cuomo C."/>
            <person name="Litvintseva A."/>
            <person name="Chen Y."/>
            <person name="Heitman J."/>
            <person name="Sun S."/>
            <person name="Springer D."/>
            <person name="Dromer F."/>
            <person name="Young S.K."/>
            <person name="Zeng Q."/>
            <person name="Gargeya S."/>
            <person name="Fitzgerald M."/>
            <person name="Abouelleil A."/>
            <person name="Alvarado L."/>
            <person name="Berlin A.M."/>
            <person name="Chapman S.B."/>
            <person name="Dewar J."/>
            <person name="Goldberg J."/>
            <person name="Griggs A."/>
            <person name="Gujja S."/>
            <person name="Hansen M."/>
            <person name="Howarth C."/>
            <person name="Imamovic A."/>
            <person name="Larimer J."/>
            <person name="McCowan C."/>
            <person name="Murphy C."/>
            <person name="Pearson M."/>
            <person name="Priest M."/>
            <person name="Roberts A."/>
            <person name="Saif S."/>
            <person name="Shea T."/>
            <person name="Sykes S."/>
            <person name="Wortman J."/>
            <person name="Nusbaum C."/>
            <person name="Birren B."/>
        </authorList>
    </citation>
    <scope>NUCLEOTIDE SEQUENCE [LARGE SCALE GENOMIC DNA]</scope>
    <source>
        <strain evidence="1 2">BCC8398</strain>
    </source>
</reference>
<dbReference type="STRING" id="1296120.A0A1B9GLE8"/>
<evidence type="ECO:0008006" key="3">
    <source>
        <dbReference type="Google" id="ProtNLM"/>
    </source>
</evidence>
<dbReference type="PANTHER" id="PTHR21310:SF15">
    <property type="entry name" value="AMINOGLYCOSIDE PHOSPHOTRANSFERASE DOMAIN-CONTAINING PROTEIN"/>
    <property type="match status" value="1"/>
</dbReference>
<name>A0A1B9GLE8_9TREE</name>
<gene>
    <name evidence="1" type="ORF">I316_06474</name>
</gene>